<dbReference type="PaxDb" id="121845-A0A3Q0J4E8"/>
<dbReference type="AlphaFoldDB" id="A0A3Q0J4E8"/>
<protein>
    <submittedName>
        <fullName evidence="3">Uncharacterized protein</fullName>
    </submittedName>
</protein>
<dbReference type="Proteomes" id="UP000079169">
    <property type="component" value="Unplaced"/>
</dbReference>
<dbReference type="RefSeq" id="XP_026683374.1">
    <property type="nucleotide sequence ID" value="XM_026827573.1"/>
</dbReference>
<evidence type="ECO:0000313" key="2">
    <source>
        <dbReference type="Proteomes" id="UP000079169"/>
    </source>
</evidence>
<reference evidence="3" key="1">
    <citation type="submission" date="2025-08" db="UniProtKB">
        <authorList>
            <consortium name="RefSeq"/>
        </authorList>
    </citation>
    <scope>IDENTIFICATION</scope>
</reference>
<proteinExistence type="predicted"/>
<feature type="compositionally biased region" description="Low complexity" evidence="1">
    <location>
        <begin position="209"/>
        <end position="222"/>
    </location>
</feature>
<feature type="non-terminal residue" evidence="3">
    <location>
        <position position="1"/>
    </location>
</feature>
<dbReference type="KEGG" id="dci:108253060"/>
<feature type="region of interest" description="Disordered" evidence="1">
    <location>
        <begin position="183"/>
        <end position="355"/>
    </location>
</feature>
<feature type="compositionally biased region" description="Basic and acidic residues" evidence="1">
    <location>
        <begin position="266"/>
        <end position="275"/>
    </location>
</feature>
<feature type="compositionally biased region" description="Basic and acidic residues" evidence="1">
    <location>
        <begin position="223"/>
        <end position="249"/>
    </location>
</feature>
<feature type="compositionally biased region" description="Basic and acidic residues" evidence="1">
    <location>
        <begin position="189"/>
        <end position="198"/>
    </location>
</feature>
<accession>A0A3Q0J4E8</accession>
<name>A0A3Q0J4E8_DIACI</name>
<gene>
    <name evidence="3" type="primary">LOC108253060</name>
</gene>
<keyword evidence="2" id="KW-1185">Reference proteome</keyword>
<evidence type="ECO:0000313" key="3">
    <source>
        <dbReference type="RefSeq" id="XP_026683374.1"/>
    </source>
</evidence>
<organism evidence="2 3">
    <name type="scientific">Diaphorina citri</name>
    <name type="common">Asian citrus psyllid</name>
    <dbReference type="NCBI Taxonomy" id="121845"/>
    <lineage>
        <taxon>Eukaryota</taxon>
        <taxon>Metazoa</taxon>
        <taxon>Ecdysozoa</taxon>
        <taxon>Arthropoda</taxon>
        <taxon>Hexapoda</taxon>
        <taxon>Insecta</taxon>
        <taxon>Pterygota</taxon>
        <taxon>Neoptera</taxon>
        <taxon>Paraneoptera</taxon>
        <taxon>Hemiptera</taxon>
        <taxon>Sternorrhyncha</taxon>
        <taxon>Psylloidea</taxon>
        <taxon>Psyllidae</taxon>
        <taxon>Diaphorininae</taxon>
        <taxon>Diaphorina</taxon>
    </lineage>
</organism>
<evidence type="ECO:0000256" key="1">
    <source>
        <dbReference type="SAM" id="MobiDB-lite"/>
    </source>
</evidence>
<sequence length="355" mass="40868">RKRLWQDMSTNNNYLSQNHNCLPKDGKKLEPLELTKTNAMTGTQTQNHAFKKLLKRKPEFHGLKAKEDGSLKQEMQNQNFDPAYMMPPPPPGPLTGTQPLGANPGINQSLPGLPDLSDVTGLNKFSPFWNYWNSQQNLSFQNQGAGFDPLHFFIDLRVSGHIYDKKLYTEGVNEPLNLQKQNFGANEGMDEKPEKPNTNEEDGEEANSKNETNNNNNNNNKFENNDNDDKKVIKQEDEHDNDKLRDEVSSARNNVRTESAFDIPNDIDRNLDRRTKGVKNKTKFENNDNDDKKVIKQEDEHDNDKLRDEVSSARNDVRTESAFDIPNDIDRNLDRRTKGVKNKTNEFHVEHESYR</sequence>
<feature type="compositionally biased region" description="Basic and acidic residues" evidence="1">
    <location>
        <begin position="282"/>
        <end position="321"/>
    </location>
</feature>
<dbReference type="GeneID" id="108253060"/>
<feature type="compositionally biased region" description="Basic and acidic residues" evidence="1">
    <location>
        <begin position="328"/>
        <end position="355"/>
    </location>
</feature>